<dbReference type="InterPro" id="IPR021375">
    <property type="entry name" value="DUF2997"/>
</dbReference>
<dbReference type="Pfam" id="PF11211">
    <property type="entry name" value="DUF2997"/>
    <property type="match status" value="1"/>
</dbReference>
<sequence length="68" mass="7575">MAEQKIILVIDEEGAVSAKTFGFEGETCLEALDEILDETPVTSIKTTDEYLKKVKVNKTNTIKQGRDK</sequence>
<protein>
    <submittedName>
        <fullName evidence="1">DUF2997 domain-containing protein</fullName>
    </submittedName>
</protein>
<gene>
    <name evidence="1" type="ORF">NX720_24280</name>
</gene>
<dbReference type="RefSeq" id="WP_262598129.1">
    <property type="nucleotide sequence ID" value="NZ_CP103300.1"/>
</dbReference>
<accession>A0ABY6GT19</accession>
<reference evidence="1" key="1">
    <citation type="submission" date="2022-10" db="EMBL/GenBank/DDBJ databases">
        <title>Completed Genome Sequence of two octocoral isolated bacterium, Endozoicomonas euniceicola EF212T and Endozoicomonas gorgoniicola PS125T.</title>
        <authorList>
            <person name="Chiou Y.-J."/>
            <person name="Chen Y.-H."/>
        </authorList>
    </citation>
    <scope>NUCLEOTIDE SEQUENCE</scope>
    <source>
        <strain evidence="1">EF212</strain>
    </source>
</reference>
<keyword evidence="2" id="KW-1185">Reference proteome</keyword>
<evidence type="ECO:0000313" key="1">
    <source>
        <dbReference type="EMBL" id="UYM15899.1"/>
    </source>
</evidence>
<dbReference type="EMBL" id="CP103300">
    <property type="protein sequence ID" value="UYM15899.1"/>
    <property type="molecule type" value="Genomic_DNA"/>
</dbReference>
<dbReference type="Proteomes" id="UP001163255">
    <property type="component" value="Chromosome"/>
</dbReference>
<proteinExistence type="predicted"/>
<name>A0ABY6GT19_9GAMM</name>
<organism evidence="1 2">
    <name type="scientific">Endozoicomonas euniceicola</name>
    <dbReference type="NCBI Taxonomy" id="1234143"/>
    <lineage>
        <taxon>Bacteria</taxon>
        <taxon>Pseudomonadati</taxon>
        <taxon>Pseudomonadota</taxon>
        <taxon>Gammaproteobacteria</taxon>
        <taxon>Oceanospirillales</taxon>
        <taxon>Endozoicomonadaceae</taxon>
        <taxon>Endozoicomonas</taxon>
    </lineage>
</organism>
<evidence type="ECO:0000313" key="2">
    <source>
        <dbReference type="Proteomes" id="UP001163255"/>
    </source>
</evidence>